<protein>
    <recommendedName>
        <fullName evidence="3">Rab-GAP TBC domain-containing protein</fullName>
    </recommendedName>
</protein>
<dbReference type="SMART" id="SM00164">
    <property type="entry name" value="TBC"/>
    <property type="match status" value="1"/>
</dbReference>
<dbReference type="PANTHER" id="PTHR22957">
    <property type="entry name" value="TBC1 DOMAIN FAMILY MEMBER GTPASE-ACTIVATING PROTEIN"/>
    <property type="match status" value="1"/>
</dbReference>
<dbReference type="PROSITE" id="PS50086">
    <property type="entry name" value="TBC_RABGAP"/>
    <property type="match status" value="1"/>
</dbReference>
<dbReference type="GO" id="GO:0005096">
    <property type="term" value="F:GTPase activator activity"/>
    <property type="evidence" value="ECO:0007669"/>
    <property type="project" value="UniProtKB-KW"/>
</dbReference>
<proteinExistence type="predicted"/>
<feature type="domain" description="Rab-GAP TBC" evidence="3">
    <location>
        <begin position="569"/>
        <end position="769"/>
    </location>
</feature>
<dbReference type="Proteomes" id="UP001438707">
    <property type="component" value="Unassembled WGS sequence"/>
</dbReference>
<feature type="compositionally biased region" description="Pro residues" evidence="2">
    <location>
        <begin position="315"/>
        <end position="326"/>
    </location>
</feature>
<keyword evidence="5" id="KW-1185">Reference proteome</keyword>
<feature type="region of interest" description="Disordered" evidence="2">
    <location>
        <begin position="434"/>
        <end position="499"/>
    </location>
</feature>
<dbReference type="GO" id="GO:0005737">
    <property type="term" value="C:cytoplasm"/>
    <property type="evidence" value="ECO:0007669"/>
    <property type="project" value="UniProtKB-ARBA"/>
</dbReference>
<feature type="region of interest" description="Disordered" evidence="2">
    <location>
        <begin position="313"/>
        <end position="336"/>
    </location>
</feature>
<evidence type="ECO:0000313" key="5">
    <source>
        <dbReference type="Proteomes" id="UP001438707"/>
    </source>
</evidence>
<evidence type="ECO:0000259" key="3">
    <source>
        <dbReference type="PROSITE" id="PS50086"/>
    </source>
</evidence>
<organism evidence="4 5">
    <name type="scientific">Apatococcus lobatus</name>
    <dbReference type="NCBI Taxonomy" id="904363"/>
    <lineage>
        <taxon>Eukaryota</taxon>
        <taxon>Viridiplantae</taxon>
        <taxon>Chlorophyta</taxon>
        <taxon>core chlorophytes</taxon>
        <taxon>Trebouxiophyceae</taxon>
        <taxon>Chlorellales</taxon>
        <taxon>Chlorellaceae</taxon>
        <taxon>Apatococcus</taxon>
    </lineage>
</organism>
<feature type="non-terminal residue" evidence="4">
    <location>
        <position position="769"/>
    </location>
</feature>
<gene>
    <name evidence="4" type="ORF">WJX74_004614</name>
</gene>
<dbReference type="SUPFAM" id="SSF47923">
    <property type="entry name" value="Ypt/Rab-GAP domain of gyp1p"/>
    <property type="match status" value="1"/>
</dbReference>
<dbReference type="AlphaFoldDB" id="A0AAW1Q1Z8"/>
<dbReference type="Pfam" id="PF12068">
    <property type="entry name" value="PH_RBD"/>
    <property type="match status" value="1"/>
</dbReference>
<evidence type="ECO:0000256" key="2">
    <source>
        <dbReference type="SAM" id="MobiDB-lite"/>
    </source>
</evidence>
<accession>A0AAW1Q1Z8</accession>
<name>A0AAW1Q1Z8_9CHLO</name>
<evidence type="ECO:0000313" key="4">
    <source>
        <dbReference type="EMBL" id="KAK9815965.1"/>
    </source>
</evidence>
<dbReference type="Gene3D" id="1.10.472.80">
    <property type="entry name" value="Ypt/Rab-GAP domain of gyp1p, domain 3"/>
    <property type="match status" value="1"/>
</dbReference>
<dbReference type="Pfam" id="PF00566">
    <property type="entry name" value="RabGAP-TBC"/>
    <property type="match status" value="1"/>
</dbReference>
<keyword evidence="1" id="KW-0343">GTPase activation</keyword>
<comment type="caution">
    <text evidence="4">The sequence shown here is derived from an EMBL/GenBank/DDBJ whole genome shotgun (WGS) entry which is preliminary data.</text>
</comment>
<dbReference type="Gene3D" id="1.10.8.270">
    <property type="entry name" value="putative rabgap domain of human tbc1 domain family member 14 like domains"/>
    <property type="match status" value="1"/>
</dbReference>
<dbReference type="InterPro" id="IPR035969">
    <property type="entry name" value="Rab-GAP_TBC_sf"/>
</dbReference>
<feature type="compositionally biased region" description="Polar residues" evidence="2">
    <location>
        <begin position="461"/>
        <end position="479"/>
    </location>
</feature>
<sequence>MTTDWVECGPNDTDTQSGYSTRSVHDCAAPASSCSVSLKPLTVLSKSYKQSGPILRTEEGQSGAMLCTAEESPSSAHSAASEYQPGAACQEPVKGPVWSVSSYDDCKGVRDEGLNSHPITAAQESSHEADSPGTTSFLMDGFSEADSAETETVYTKDGVAIFPAKAERIMGRLSLLKLHRVLFFSWLPHSHGSVNEDGLFQESGDPHCILASRDQTMYAVHPIALSEVKAIRKHTSTFASQHIVIILQNGLTLPPFYFNNGGVKALFAALKQHANLVKSAGEADTYLINDLADPLQRSLHSLDLLDIPRSAPLPAAAPGPHSPPPTSASCMLSPKGPWQLAATSTPPAATSATAGSHIGSTVVEHFQRVRQLACNTTSSIFAGSVLMQPAAAAGPGPGMPVAPQPLAAHLPPPAPLQLGPSPIAVARKLLASRAASEAGIPSLTPTPTPDALGRRGLKPSPSYSQNGQQQRSRMGTTSRPHPHSPHSVQQSGDCRELQRSSSGEAASCLGSFELIELQGRGLDAAHAGSPVLRTRPPPLSREEWATFFSPSDGHLVDEKHFRKRVFYSGIALGVRREAWKFLLGIYSARESSKERQVRMTDMRAEYEKLKSQWTTITGPQETRFGKWRERRNRVDKDVQRTDRSHPTFADTTMMSPSITALRNILLTYGQYNFDLGYCQGMSDLAAPMLVVMKDEAEAFWCFAALMDRLEGNFHSDSQGMHAQLTALRDLLDLLDPPLYAHLASADALSFFFAYRWLLIHFKREFAFDE</sequence>
<dbReference type="EMBL" id="JALJOS010000111">
    <property type="protein sequence ID" value="KAK9815965.1"/>
    <property type="molecule type" value="Genomic_DNA"/>
</dbReference>
<dbReference type="InterPro" id="IPR021935">
    <property type="entry name" value="SGSM1/2_RBD"/>
</dbReference>
<dbReference type="Gene3D" id="2.30.29.230">
    <property type="match status" value="1"/>
</dbReference>
<dbReference type="PANTHER" id="PTHR22957:SF502">
    <property type="entry name" value="SMALL G PROTEIN SIGNALING MODULATOR 2-RELATED"/>
    <property type="match status" value="1"/>
</dbReference>
<evidence type="ECO:0000256" key="1">
    <source>
        <dbReference type="ARBA" id="ARBA00022468"/>
    </source>
</evidence>
<reference evidence="4 5" key="1">
    <citation type="journal article" date="2024" name="Nat. Commun.">
        <title>Phylogenomics reveals the evolutionary origins of lichenization in chlorophyte algae.</title>
        <authorList>
            <person name="Puginier C."/>
            <person name="Libourel C."/>
            <person name="Otte J."/>
            <person name="Skaloud P."/>
            <person name="Haon M."/>
            <person name="Grisel S."/>
            <person name="Petersen M."/>
            <person name="Berrin J.G."/>
            <person name="Delaux P.M."/>
            <person name="Dal Grande F."/>
            <person name="Keller J."/>
        </authorList>
    </citation>
    <scope>NUCLEOTIDE SEQUENCE [LARGE SCALE GENOMIC DNA]</scope>
    <source>
        <strain evidence="4 5">SAG 2145</strain>
    </source>
</reference>
<dbReference type="InterPro" id="IPR000195">
    <property type="entry name" value="Rab-GAP-TBC_dom"/>
</dbReference>